<dbReference type="RefSeq" id="WP_146604592.1">
    <property type="nucleotide sequence ID" value="NZ_NPEX01000232.1"/>
</dbReference>
<evidence type="ECO:0000256" key="2">
    <source>
        <dbReference type="SAM" id="SignalP"/>
    </source>
</evidence>
<evidence type="ECO:0000313" key="4">
    <source>
        <dbReference type="Proteomes" id="UP000249130"/>
    </source>
</evidence>
<organism evidence="3 4">
    <name type="scientific">Rhodoplanes roseus</name>
    <dbReference type="NCBI Taxonomy" id="29409"/>
    <lineage>
        <taxon>Bacteria</taxon>
        <taxon>Pseudomonadati</taxon>
        <taxon>Pseudomonadota</taxon>
        <taxon>Alphaproteobacteria</taxon>
        <taxon>Hyphomicrobiales</taxon>
        <taxon>Nitrobacteraceae</taxon>
        <taxon>Rhodoplanes</taxon>
    </lineage>
</organism>
<keyword evidence="2" id="KW-0732">Signal</keyword>
<dbReference type="Proteomes" id="UP000249130">
    <property type="component" value="Unassembled WGS sequence"/>
</dbReference>
<gene>
    <name evidence="3" type="ORF">CH341_23730</name>
</gene>
<name>A0A327KSU5_9BRAD</name>
<accession>A0A327KSU5</accession>
<dbReference type="AlphaFoldDB" id="A0A327KSU5"/>
<feature type="compositionally biased region" description="Gly residues" evidence="1">
    <location>
        <begin position="50"/>
        <end position="65"/>
    </location>
</feature>
<comment type="caution">
    <text evidence="3">The sequence shown here is derived from an EMBL/GenBank/DDBJ whole genome shotgun (WGS) entry which is preliminary data.</text>
</comment>
<protein>
    <submittedName>
        <fullName evidence="3">Uncharacterized protein</fullName>
    </submittedName>
</protein>
<evidence type="ECO:0000256" key="1">
    <source>
        <dbReference type="SAM" id="MobiDB-lite"/>
    </source>
</evidence>
<dbReference type="EMBL" id="NPEX01000232">
    <property type="protein sequence ID" value="RAI40465.1"/>
    <property type="molecule type" value="Genomic_DNA"/>
</dbReference>
<proteinExistence type="predicted"/>
<feature type="signal peptide" evidence="2">
    <location>
        <begin position="1"/>
        <end position="33"/>
    </location>
</feature>
<feature type="chain" id="PRO_5016287548" evidence="2">
    <location>
        <begin position="34"/>
        <end position="65"/>
    </location>
</feature>
<reference evidence="3 4" key="1">
    <citation type="submission" date="2017-07" db="EMBL/GenBank/DDBJ databases">
        <title>Draft Genome Sequences of Select Purple Nonsulfur Bacteria.</title>
        <authorList>
            <person name="Lasarre B."/>
            <person name="Mckinlay J.B."/>
        </authorList>
    </citation>
    <scope>NUCLEOTIDE SEQUENCE [LARGE SCALE GENOMIC DNA]</scope>
    <source>
        <strain evidence="3 4">DSM 5909</strain>
    </source>
</reference>
<feature type="region of interest" description="Disordered" evidence="1">
    <location>
        <begin position="39"/>
        <end position="65"/>
    </location>
</feature>
<sequence>MNHTTIECGAARILGLLLATTMLTAACATVASAQEGTALPTIRVESERSGPGGDGDATPPGGGAD</sequence>
<keyword evidence="4" id="KW-1185">Reference proteome</keyword>
<evidence type="ECO:0000313" key="3">
    <source>
        <dbReference type="EMBL" id="RAI40465.1"/>
    </source>
</evidence>
<feature type="non-terminal residue" evidence="3">
    <location>
        <position position="65"/>
    </location>
</feature>